<proteinExistence type="inferred from homology"/>
<comment type="caution">
    <text evidence="16">The sequence shown here is derived from an EMBL/GenBank/DDBJ whole genome shotgun (WGS) entry which is preliminary data.</text>
</comment>
<dbReference type="InterPro" id="IPR050765">
    <property type="entry name" value="Riboflavin_Biosynth_HTPR"/>
</dbReference>
<evidence type="ECO:0000313" key="16">
    <source>
        <dbReference type="EMBL" id="CAF9924539.1"/>
    </source>
</evidence>
<dbReference type="SUPFAM" id="SSF53597">
    <property type="entry name" value="Dihydrofolate reductase-like"/>
    <property type="match status" value="1"/>
</dbReference>
<accession>A0A8H3FJE9</accession>
<dbReference type="Pfam" id="PF01872">
    <property type="entry name" value="RibD_C"/>
    <property type="match status" value="1"/>
</dbReference>
<keyword evidence="14" id="KW-0812">Transmembrane</keyword>
<evidence type="ECO:0000256" key="13">
    <source>
        <dbReference type="SAM" id="MobiDB-lite"/>
    </source>
</evidence>
<dbReference type="Proteomes" id="UP000664169">
    <property type="component" value="Unassembled WGS sequence"/>
</dbReference>
<evidence type="ECO:0000256" key="3">
    <source>
        <dbReference type="ARBA" id="ARBA00009723"/>
    </source>
</evidence>
<feature type="compositionally biased region" description="Basic and acidic residues" evidence="13">
    <location>
        <begin position="146"/>
        <end position="160"/>
    </location>
</feature>
<feature type="region of interest" description="Disordered" evidence="13">
    <location>
        <begin position="1"/>
        <end position="29"/>
    </location>
</feature>
<dbReference type="InterPro" id="IPR002734">
    <property type="entry name" value="RibDG_C"/>
</dbReference>
<dbReference type="Gene3D" id="3.40.430.10">
    <property type="entry name" value="Dihydrofolate Reductase, subunit A"/>
    <property type="match status" value="1"/>
</dbReference>
<evidence type="ECO:0000256" key="7">
    <source>
        <dbReference type="ARBA" id="ARBA00022857"/>
    </source>
</evidence>
<dbReference type="PANTHER" id="PTHR38011">
    <property type="entry name" value="DIHYDROFOLATE REDUCTASE FAMILY PROTEIN (AFU_ORTHOLOGUE AFUA_8G06820)"/>
    <property type="match status" value="1"/>
</dbReference>
<evidence type="ECO:0000313" key="17">
    <source>
        <dbReference type="Proteomes" id="UP000664169"/>
    </source>
</evidence>
<dbReference type="InterPro" id="IPR024072">
    <property type="entry name" value="DHFR-like_dom_sf"/>
</dbReference>
<reference evidence="16" key="1">
    <citation type="submission" date="2021-03" db="EMBL/GenBank/DDBJ databases">
        <authorList>
            <person name="Tagirdzhanova G."/>
        </authorList>
    </citation>
    <scope>NUCLEOTIDE SEQUENCE</scope>
</reference>
<comment type="catalytic activity">
    <reaction evidence="12">
        <text>2,5-diamino-6-(1-D-ribitylamino)pyrimidin-4(3H)-one 5'-phosphate + NADP(+) = 2,5-diamino-6-(1-D-ribosylamino)pyrimidin-4(3H)-one 5'-phosphate + NADPH + H(+)</text>
        <dbReference type="Rhea" id="RHEA:27278"/>
        <dbReference type="ChEBI" id="CHEBI:15378"/>
        <dbReference type="ChEBI" id="CHEBI:57783"/>
        <dbReference type="ChEBI" id="CHEBI:58349"/>
        <dbReference type="ChEBI" id="CHEBI:58890"/>
        <dbReference type="ChEBI" id="CHEBI:59545"/>
        <dbReference type="EC" id="1.1.1.302"/>
    </reaction>
</comment>
<dbReference type="EMBL" id="CAJPDQ010000021">
    <property type="protein sequence ID" value="CAF9924539.1"/>
    <property type="molecule type" value="Genomic_DNA"/>
</dbReference>
<protein>
    <recommendedName>
        <fullName evidence="5">2,5-diamino-6-ribosylamino-4(3H)-pyrimidinone 5'-phosphate reductase</fullName>
        <ecNumber evidence="4">1.1.1.302</ecNumber>
    </recommendedName>
    <alternativeName>
        <fullName evidence="10">2,5-diamino-6-(5-phospho-D-ribosylamino)pyrimidin-4(3H)-one reductase</fullName>
    </alternativeName>
    <alternativeName>
        <fullName evidence="9">2,5-diamino-6-ribitylamino-4(3H)-pyrimidinone 5'-phosphate synthase</fullName>
    </alternativeName>
</protein>
<gene>
    <name evidence="16" type="ORF">GOMPHAMPRED_003668</name>
</gene>
<evidence type="ECO:0000256" key="2">
    <source>
        <dbReference type="ARBA" id="ARBA00005104"/>
    </source>
</evidence>
<evidence type="ECO:0000256" key="4">
    <source>
        <dbReference type="ARBA" id="ARBA00012851"/>
    </source>
</evidence>
<organism evidence="16 17">
    <name type="scientific">Gomphillus americanus</name>
    <dbReference type="NCBI Taxonomy" id="1940652"/>
    <lineage>
        <taxon>Eukaryota</taxon>
        <taxon>Fungi</taxon>
        <taxon>Dikarya</taxon>
        <taxon>Ascomycota</taxon>
        <taxon>Pezizomycotina</taxon>
        <taxon>Lecanoromycetes</taxon>
        <taxon>OSLEUM clade</taxon>
        <taxon>Ostropomycetidae</taxon>
        <taxon>Ostropales</taxon>
        <taxon>Graphidaceae</taxon>
        <taxon>Gomphilloideae</taxon>
        <taxon>Gomphillus</taxon>
    </lineage>
</organism>
<dbReference type="GO" id="GO:0009231">
    <property type="term" value="P:riboflavin biosynthetic process"/>
    <property type="evidence" value="ECO:0007669"/>
    <property type="project" value="UniProtKB-KW"/>
</dbReference>
<keyword evidence="17" id="KW-1185">Reference proteome</keyword>
<evidence type="ECO:0000256" key="12">
    <source>
        <dbReference type="ARBA" id="ARBA00049020"/>
    </source>
</evidence>
<feature type="region of interest" description="Disordered" evidence="13">
    <location>
        <begin position="143"/>
        <end position="166"/>
    </location>
</feature>
<evidence type="ECO:0000256" key="9">
    <source>
        <dbReference type="ARBA" id="ARBA00030073"/>
    </source>
</evidence>
<dbReference type="OrthoDB" id="5432at2759"/>
<evidence type="ECO:0000259" key="15">
    <source>
        <dbReference type="Pfam" id="PF01872"/>
    </source>
</evidence>
<dbReference type="AlphaFoldDB" id="A0A8H3FJE9"/>
<evidence type="ECO:0000256" key="1">
    <source>
        <dbReference type="ARBA" id="ARBA00003555"/>
    </source>
</evidence>
<evidence type="ECO:0000256" key="11">
    <source>
        <dbReference type="ARBA" id="ARBA00047550"/>
    </source>
</evidence>
<keyword evidence="7" id="KW-0521">NADP</keyword>
<dbReference type="GO" id="GO:0008703">
    <property type="term" value="F:5-amino-6-(5-phosphoribosylamino)uracil reductase activity"/>
    <property type="evidence" value="ECO:0007669"/>
    <property type="project" value="InterPro"/>
</dbReference>
<evidence type="ECO:0000256" key="14">
    <source>
        <dbReference type="SAM" id="Phobius"/>
    </source>
</evidence>
<feature type="compositionally biased region" description="Basic and acidic residues" evidence="13">
    <location>
        <begin position="20"/>
        <end position="29"/>
    </location>
</feature>
<evidence type="ECO:0000256" key="8">
    <source>
        <dbReference type="ARBA" id="ARBA00023002"/>
    </source>
</evidence>
<name>A0A8H3FJE9_9LECA</name>
<sequence>MDMDHTVQSNEDQQDTDLEDQNRDQDQDQHGFHTAQAAVIIDNEFQQHESVESSGQGPTNKSQHRHDLSVLHNPIPFVAEMRKTLFHVSHPIELKVEEFHRYWPYVDNIWVRQHRGAAAGADKSGNKAIVDYYGCRLQRATYTPPSRKDGVSEQHDEQPQRKRRIRQGGTCRARLKIFKQEGLVACYRVQRVGDQEHSHDLDYIDKLKRNTVIMDIARSEVMKGFIPSSVLTVLQEDMAKLEAVGGKFLTRNDVRNASQRWRLSYGGKLDVHPSYRYNTNNDLSAGRNTPVEQAIKAPLSQQLSVQSTSLQPLPADTLFFPTALSESLTSHLPNSEQPRRSNHLPFITLTYASSLDSFLSLGPTIPTPISGPLSKAMTHHLRANHDAILIGVGTAIADNPTLNCRIAGAGGYGGLGWSSQPRPVIIDPSARWEVNYTSKILTAARDGRGKGPWIVIAPGAFPNQTQIDLLTAHGGKYITLSSIDACHRFSWEDIFQLLAQENIKSVMIEGGAAVINDLLHKQNRTLIDAVIITLAPMFLGGGGVAVGLPRCMNPETGRIVPALRFADVKWLPMDEDVVMCGRICDEAEQSVI</sequence>
<keyword evidence="14" id="KW-0472">Membrane</keyword>
<feature type="compositionally biased region" description="Polar residues" evidence="13">
    <location>
        <begin position="1"/>
        <end position="11"/>
    </location>
</feature>
<keyword evidence="8" id="KW-0560">Oxidoreductase</keyword>
<keyword evidence="6" id="KW-0686">Riboflavin biosynthesis</keyword>
<dbReference type="PANTHER" id="PTHR38011:SF7">
    <property type="entry name" value="2,5-DIAMINO-6-RIBOSYLAMINO-4(3H)-PYRIMIDINONE 5'-PHOSPHATE REDUCTASE"/>
    <property type="match status" value="1"/>
</dbReference>
<evidence type="ECO:0000256" key="5">
    <source>
        <dbReference type="ARBA" id="ARBA00015035"/>
    </source>
</evidence>
<comment type="pathway">
    <text evidence="2">Cofactor biosynthesis; riboflavin biosynthesis.</text>
</comment>
<comment type="function">
    <text evidence="1">Catalyzes an early step in riboflavin biosynthesis, the NADPH-dependent reduction of the ribose side chain of 2,5-diamino-6-ribosylamino-4(3H)-pyrimidinone 5'-phosphate, yielding 2,5-diamino-6-ribitylamino-4(3H)-pyrimidinone 5'-phosphate.</text>
</comment>
<dbReference type="EC" id="1.1.1.302" evidence="4"/>
<evidence type="ECO:0000256" key="6">
    <source>
        <dbReference type="ARBA" id="ARBA00022619"/>
    </source>
</evidence>
<evidence type="ECO:0000256" key="10">
    <source>
        <dbReference type="ARBA" id="ARBA00031630"/>
    </source>
</evidence>
<keyword evidence="14" id="KW-1133">Transmembrane helix</keyword>
<comment type="similarity">
    <text evidence="3">Belongs to the HTP reductase family.</text>
</comment>
<feature type="transmembrane region" description="Helical" evidence="14">
    <location>
        <begin position="526"/>
        <end position="548"/>
    </location>
</feature>
<feature type="domain" description="Bacterial bifunctional deaminase-reductase C-terminal" evidence="15">
    <location>
        <begin position="345"/>
        <end position="578"/>
    </location>
</feature>
<comment type="catalytic activity">
    <reaction evidence="11">
        <text>2,5-diamino-6-(1-D-ribitylamino)pyrimidin-4(3H)-one 5'-phosphate + NAD(+) = 2,5-diamino-6-(1-D-ribosylamino)pyrimidin-4(3H)-one 5'-phosphate + NADH + H(+)</text>
        <dbReference type="Rhea" id="RHEA:27274"/>
        <dbReference type="ChEBI" id="CHEBI:15378"/>
        <dbReference type="ChEBI" id="CHEBI:57540"/>
        <dbReference type="ChEBI" id="CHEBI:57945"/>
        <dbReference type="ChEBI" id="CHEBI:58890"/>
        <dbReference type="ChEBI" id="CHEBI:59545"/>
        <dbReference type="EC" id="1.1.1.302"/>
    </reaction>
</comment>